<keyword evidence="5 9" id="KW-0032">Aminotransferase</keyword>
<dbReference type="AlphaFoldDB" id="A0A9Q3YQ34"/>
<keyword evidence="6 9" id="KW-0808">Transferase</keyword>
<dbReference type="Proteomes" id="UP001108027">
    <property type="component" value="Unassembled WGS sequence"/>
</dbReference>
<comment type="catalytic activity">
    <reaction evidence="8 9">
        <text>L-histidinol phosphate + 2-oxoglutarate = 3-(imidazol-4-yl)-2-oxopropyl phosphate + L-glutamate</text>
        <dbReference type="Rhea" id="RHEA:23744"/>
        <dbReference type="ChEBI" id="CHEBI:16810"/>
        <dbReference type="ChEBI" id="CHEBI:29985"/>
        <dbReference type="ChEBI" id="CHEBI:57766"/>
        <dbReference type="ChEBI" id="CHEBI:57980"/>
        <dbReference type="EC" id="2.6.1.9"/>
    </reaction>
</comment>
<evidence type="ECO:0000313" key="11">
    <source>
        <dbReference type="EMBL" id="MCC4309405.1"/>
    </source>
</evidence>
<dbReference type="InterPro" id="IPR015424">
    <property type="entry name" value="PyrdxlP-dep_Trfase"/>
</dbReference>
<dbReference type="GO" id="GO:0030170">
    <property type="term" value="F:pyridoxal phosphate binding"/>
    <property type="evidence" value="ECO:0007669"/>
    <property type="project" value="InterPro"/>
</dbReference>
<dbReference type="InterPro" id="IPR015421">
    <property type="entry name" value="PyrdxlP-dep_Trfase_major"/>
</dbReference>
<accession>A0A9Q3YQ34</accession>
<dbReference type="GO" id="GO:0000105">
    <property type="term" value="P:L-histidine biosynthetic process"/>
    <property type="evidence" value="ECO:0007669"/>
    <property type="project" value="UniProtKB-UniRule"/>
</dbReference>
<dbReference type="GO" id="GO:0004400">
    <property type="term" value="F:histidinol-phosphate transaminase activity"/>
    <property type="evidence" value="ECO:0007669"/>
    <property type="project" value="UniProtKB-UniRule"/>
</dbReference>
<name>A0A9Q3YQ34_9GAMM</name>
<evidence type="ECO:0000256" key="4">
    <source>
        <dbReference type="ARBA" id="ARBA00011738"/>
    </source>
</evidence>
<dbReference type="PANTHER" id="PTHR43643">
    <property type="entry name" value="HISTIDINOL-PHOSPHATE AMINOTRANSFERASE 2"/>
    <property type="match status" value="1"/>
</dbReference>
<dbReference type="InterPro" id="IPR050106">
    <property type="entry name" value="HistidinolP_aminotransfase"/>
</dbReference>
<protein>
    <recommendedName>
        <fullName evidence="9">Histidinol-phosphate aminotransferase</fullName>
        <ecNumber evidence="9">2.6.1.9</ecNumber>
    </recommendedName>
    <alternativeName>
        <fullName evidence="9">Imidazole acetol-phosphate transaminase</fullName>
    </alternativeName>
</protein>
<evidence type="ECO:0000259" key="10">
    <source>
        <dbReference type="Pfam" id="PF00155"/>
    </source>
</evidence>
<dbReference type="HAMAP" id="MF_01023">
    <property type="entry name" value="HisC_aminotrans_2"/>
    <property type="match status" value="1"/>
</dbReference>
<evidence type="ECO:0000256" key="9">
    <source>
        <dbReference type="HAMAP-Rule" id="MF_01023"/>
    </source>
</evidence>
<dbReference type="CDD" id="cd00609">
    <property type="entry name" value="AAT_like"/>
    <property type="match status" value="1"/>
</dbReference>
<dbReference type="InterPro" id="IPR004839">
    <property type="entry name" value="Aminotransferase_I/II_large"/>
</dbReference>
<evidence type="ECO:0000256" key="1">
    <source>
        <dbReference type="ARBA" id="ARBA00001933"/>
    </source>
</evidence>
<keyword evidence="9" id="KW-0028">Amino-acid biosynthesis</keyword>
<dbReference type="PANTHER" id="PTHR43643:SF3">
    <property type="entry name" value="HISTIDINOL-PHOSPHATE AMINOTRANSFERASE"/>
    <property type="match status" value="1"/>
</dbReference>
<gene>
    <name evidence="9 11" type="primary">hisC</name>
    <name evidence="11" type="ORF">LL252_12580</name>
</gene>
<comment type="caution">
    <text evidence="11">The sequence shown here is derived from an EMBL/GenBank/DDBJ whole genome shotgun (WGS) entry which is preliminary data.</text>
</comment>
<dbReference type="EMBL" id="JAJGNA010000016">
    <property type="protein sequence ID" value="MCC4309405.1"/>
    <property type="molecule type" value="Genomic_DNA"/>
</dbReference>
<feature type="modified residue" description="N6-(pyridoxal phosphate)lysine" evidence="9">
    <location>
        <position position="228"/>
    </location>
</feature>
<reference evidence="11" key="1">
    <citation type="submission" date="2021-10" db="EMBL/GenBank/DDBJ databases">
        <title>The diversity and Nitrogen Metabolism of Culturable Nitrate-Utilizing Bacteria Within the Oxygen Minimum Zone of the Changjiang (Yangtze River)Estuary.</title>
        <authorList>
            <person name="Zhang D."/>
            <person name="Zheng J."/>
            <person name="Liu S."/>
            <person name="He W."/>
        </authorList>
    </citation>
    <scope>NUCLEOTIDE SEQUENCE</scope>
    <source>
        <strain evidence="11">FXH-223</strain>
    </source>
</reference>
<evidence type="ECO:0000256" key="2">
    <source>
        <dbReference type="ARBA" id="ARBA00005011"/>
    </source>
</evidence>
<comment type="similarity">
    <text evidence="3 9">Belongs to the class-II pyridoxal-phosphate-dependent aminotransferase family. Histidinol-phosphate aminotransferase subfamily.</text>
</comment>
<dbReference type="InterPro" id="IPR015422">
    <property type="entry name" value="PyrdxlP-dep_Trfase_small"/>
</dbReference>
<dbReference type="Gene3D" id="3.40.640.10">
    <property type="entry name" value="Type I PLP-dependent aspartate aminotransferase-like (Major domain)"/>
    <property type="match status" value="1"/>
</dbReference>
<keyword evidence="9" id="KW-0368">Histidine biosynthesis</keyword>
<dbReference type="SUPFAM" id="SSF53383">
    <property type="entry name" value="PLP-dependent transferases"/>
    <property type="match status" value="1"/>
</dbReference>
<keyword evidence="7 9" id="KW-0663">Pyridoxal phosphate</keyword>
<organism evidence="11 12">
    <name type="scientific">Alloalcanivorax marinus</name>
    <dbReference type="NCBI Taxonomy" id="1177169"/>
    <lineage>
        <taxon>Bacteria</taxon>
        <taxon>Pseudomonadati</taxon>
        <taxon>Pseudomonadota</taxon>
        <taxon>Gammaproteobacteria</taxon>
        <taxon>Oceanospirillales</taxon>
        <taxon>Alcanivoracaceae</taxon>
        <taxon>Alloalcanivorax</taxon>
    </lineage>
</organism>
<comment type="subunit">
    <text evidence="4 9">Homodimer.</text>
</comment>
<dbReference type="NCBIfam" id="TIGR01141">
    <property type="entry name" value="hisC"/>
    <property type="match status" value="1"/>
</dbReference>
<evidence type="ECO:0000256" key="8">
    <source>
        <dbReference type="ARBA" id="ARBA00047481"/>
    </source>
</evidence>
<dbReference type="RefSeq" id="WP_204428053.1">
    <property type="nucleotide sequence ID" value="NZ_JADDOL010000006.1"/>
</dbReference>
<dbReference type="InterPro" id="IPR005861">
    <property type="entry name" value="HisP_aminotrans"/>
</dbReference>
<evidence type="ECO:0000256" key="6">
    <source>
        <dbReference type="ARBA" id="ARBA00022679"/>
    </source>
</evidence>
<evidence type="ECO:0000256" key="7">
    <source>
        <dbReference type="ARBA" id="ARBA00022898"/>
    </source>
</evidence>
<comment type="pathway">
    <text evidence="2 9">Amino-acid biosynthesis; L-histidine biosynthesis; L-histidine from 5-phospho-alpha-D-ribose 1-diphosphate: step 7/9.</text>
</comment>
<dbReference type="Pfam" id="PF00155">
    <property type="entry name" value="Aminotran_1_2"/>
    <property type="match status" value="1"/>
</dbReference>
<proteinExistence type="inferred from homology"/>
<keyword evidence="12" id="KW-1185">Reference proteome</keyword>
<evidence type="ECO:0000313" key="12">
    <source>
        <dbReference type="Proteomes" id="UP001108027"/>
    </source>
</evidence>
<feature type="domain" description="Aminotransferase class I/classII large" evidence="10">
    <location>
        <begin position="36"/>
        <end position="361"/>
    </location>
</feature>
<dbReference type="Gene3D" id="3.90.1150.10">
    <property type="entry name" value="Aspartate Aminotransferase, domain 1"/>
    <property type="match status" value="1"/>
</dbReference>
<dbReference type="EC" id="2.6.1.9" evidence="9"/>
<comment type="cofactor">
    <cofactor evidence="1 9">
        <name>pyridoxal 5'-phosphate</name>
        <dbReference type="ChEBI" id="CHEBI:597326"/>
    </cofactor>
</comment>
<evidence type="ECO:0000256" key="5">
    <source>
        <dbReference type="ARBA" id="ARBA00022576"/>
    </source>
</evidence>
<sequence>MTCDYIQLANDGVQRLRPYQPGKPIEELQRELGIHDVIKLASNENPLGPSHRALDAARHALDQIHLYPDGAGYSLKAALAERLGVGADQLVLGNGSNDVLELIARAYLQPGDEAVYSEYAFAIYPLVTLACSARPVEVESHLFAHDLAAMAEAITERTRVVFLANPNNPTGTWFNDHALDAFLARVPERVLVVLDEAYFEYVEESHYPDGLRRLARYPNLIVARTFSKIHGLAGLRVGYGVAHPQVADVLNRVRQPFNVNIPALAAAEAALDDVDHIENSKSENTAGLVQLAEGLAALNLEQIPSVANFVAFDCGGDAQPVYEALLREGVIVRPLGGYGMPRHLRVTAGTARDNERFLAALGKVLGDR</sequence>
<evidence type="ECO:0000256" key="3">
    <source>
        <dbReference type="ARBA" id="ARBA00007970"/>
    </source>
</evidence>